<name>A0A6J5RLM0_9CAUD</name>
<organism evidence="1">
    <name type="scientific">uncultured Caudovirales phage</name>
    <dbReference type="NCBI Taxonomy" id="2100421"/>
    <lineage>
        <taxon>Viruses</taxon>
        <taxon>Duplodnaviria</taxon>
        <taxon>Heunggongvirae</taxon>
        <taxon>Uroviricota</taxon>
        <taxon>Caudoviricetes</taxon>
        <taxon>Peduoviridae</taxon>
        <taxon>Maltschvirus</taxon>
        <taxon>Maltschvirus maltsch</taxon>
    </lineage>
</organism>
<accession>A0A6J5RLM0</accession>
<gene>
    <name evidence="1" type="ORF">UFOVP1313_36</name>
</gene>
<dbReference type="EMBL" id="LR797260">
    <property type="protein sequence ID" value="CAB4197869.1"/>
    <property type="molecule type" value="Genomic_DNA"/>
</dbReference>
<sequence>MKCWLSDFSAKPCDGVLVRVHLIPRQLIKREVRSRQQADMAITDSRSWVWACGGPMGNAGHHGMLDQSRTLKVPRNRLPAGVEELAAEIGVSWWLDREYGNG</sequence>
<protein>
    <submittedName>
        <fullName evidence="1">Uncharacterized protein</fullName>
    </submittedName>
</protein>
<reference evidence="1" key="1">
    <citation type="submission" date="2020-05" db="EMBL/GenBank/DDBJ databases">
        <authorList>
            <person name="Chiriac C."/>
            <person name="Salcher M."/>
            <person name="Ghai R."/>
            <person name="Kavagutti S V."/>
        </authorList>
    </citation>
    <scope>NUCLEOTIDE SEQUENCE</scope>
</reference>
<proteinExistence type="predicted"/>
<evidence type="ECO:0000313" key="1">
    <source>
        <dbReference type="EMBL" id="CAB4197869.1"/>
    </source>
</evidence>